<comment type="subcellular location">
    <subcellularLocation>
        <location evidence="1">Nucleus</location>
    </subcellularLocation>
</comment>
<keyword evidence="3" id="KW-0539">Nucleus</keyword>
<dbReference type="OrthoDB" id="19679at2759"/>
<dbReference type="OMA" id="DAFQRNY"/>
<feature type="region of interest" description="Disordered" evidence="4">
    <location>
        <begin position="535"/>
        <end position="554"/>
    </location>
</feature>
<evidence type="ECO:0000256" key="4">
    <source>
        <dbReference type="SAM" id="MobiDB-lite"/>
    </source>
</evidence>
<dbReference type="PANTHER" id="PTHR12940">
    <property type="entry name" value="ES-2 PROTEIN - RELATED"/>
    <property type="match status" value="1"/>
</dbReference>
<evidence type="ECO:0000256" key="3">
    <source>
        <dbReference type="ARBA" id="ARBA00023242"/>
    </source>
</evidence>
<dbReference type="HOGENOM" id="CLU_024820_2_0_1"/>
<feature type="region of interest" description="Disordered" evidence="4">
    <location>
        <begin position="233"/>
        <end position="274"/>
    </location>
</feature>
<dbReference type="Pfam" id="PF09751">
    <property type="entry name" value="Es2"/>
    <property type="match status" value="1"/>
</dbReference>
<dbReference type="EMBL" id="AFRT01000469">
    <property type="protein sequence ID" value="ELU43902.1"/>
    <property type="molecule type" value="Genomic_DNA"/>
</dbReference>
<organism evidence="5 6">
    <name type="scientific">Thanatephorus cucumeris (strain AG1-IA)</name>
    <name type="common">Rice sheath blight fungus</name>
    <name type="synonym">Rhizoctonia solani</name>
    <dbReference type="NCBI Taxonomy" id="983506"/>
    <lineage>
        <taxon>Eukaryota</taxon>
        <taxon>Fungi</taxon>
        <taxon>Dikarya</taxon>
        <taxon>Basidiomycota</taxon>
        <taxon>Agaricomycotina</taxon>
        <taxon>Agaricomycetes</taxon>
        <taxon>Cantharellales</taxon>
        <taxon>Ceratobasidiaceae</taxon>
        <taxon>Rhizoctonia</taxon>
        <taxon>Rhizoctonia solani AG-1</taxon>
    </lineage>
</organism>
<feature type="region of interest" description="Disordered" evidence="4">
    <location>
        <begin position="461"/>
        <end position="480"/>
    </location>
</feature>
<accession>L8X465</accession>
<keyword evidence="6" id="KW-1185">Reference proteome</keyword>
<evidence type="ECO:0000313" key="5">
    <source>
        <dbReference type="EMBL" id="ELU43902.1"/>
    </source>
</evidence>
<name>L8X465_THACA</name>
<dbReference type="PANTHER" id="PTHR12940:SF0">
    <property type="entry name" value="SPLICING FACTOR ESS-2 HOMOLOG"/>
    <property type="match status" value="1"/>
</dbReference>
<comment type="caution">
    <text evidence="5">The sequence shown here is derived from an EMBL/GenBank/DDBJ whole genome shotgun (WGS) entry which is preliminary data.</text>
</comment>
<dbReference type="AlphaFoldDB" id="L8X465"/>
<sequence>MSVGNKRRGYIYPTSEFGFTVCSADGGSEPAMDSFPLGSVDVLPMLKVETEIHSRAFVDGLSYGRNGGRLENRHPNEYYIDAGGANSAMIQWGVRNYRRVEPQMHSLSIQPSYNLQSDAICTRFPTNDHRFWGYQTPASTDGNSRLMTHPGSCSAAGSSEYHGALICSGESKSLSRQVILDEDSYTSALSDIIARDFFPSLAHLDATNGYLSALDTRDPEQISKSVRRLQDLAATPTPGHYRNLQTPSHTPYGAGPSDTPISRRSEFEPRGNSITKGLSLDEFQARYTSEDNASFATILDDENRQRKEKWGWAWEAQTKVEERKAIEYTRRETALLEAVKATLAITATGEPNTSPKAILAGDSLSSSDLEGKGLEVALVSHQGSEGDKQLVKAEQIQTIEEVMAPKKDDRPAGVPGWKFKARNSLMFPPDANQSPYDVISSTAPPPPTKGEPRAIHYGGTRIADQDEASGVTEPSSPTHSRVDAAIAGRPYVSGGETPKVAGHSFVSETASPSPSQMGPVGLKQLMTWGTLQGTPRVISSDGDDTPTADPQTPFRIAEPSRRDLLSHRLANKASKSLAQRAALLSPYPTRGTATPRSEAGAIRIKQSGGRMPPPMMTPRRSEVSLSPAARKLLSRTGGVSTMAQREGWGDAATKQSKDLAKERWTPSPIISLRSTVVFNPQGYFSLTPFAFSLSSTY</sequence>
<evidence type="ECO:0000256" key="2">
    <source>
        <dbReference type="ARBA" id="ARBA00009072"/>
    </source>
</evidence>
<dbReference type="Proteomes" id="UP000011668">
    <property type="component" value="Unassembled WGS sequence"/>
</dbReference>
<dbReference type="InterPro" id="IPR019148">
    <property type="entry name" value="Nuclear_protein_DGCR14_ESS-2"/>
</dbReference>
<proteinExistence type="inferred from homology"/>
<gene>
    <name evidence="5" type="ORF">AG1IA_02057</name>
</gene>
<comment type="similarity">
    <text evidence="2">Belongs to the ESS2 family.</text>
</comment>
<evidence type="ECO:0000256" key="1">
    <source>
        <dbReference type="ARBA" id="ARBA00004123"/>
    </source>
</evidence>
<evidence type="ECO:0000313" key="6">
    <source>
        <dbReference type="Proteomes" id="UP000011668"/>
    </source>
</evidence>
<dbReference type="GO" id="GO:0071013">
    <property type="term" value="C:catalytic step 2 spliceosome"/>
    <property type="evidence" value="ECO:0007669"/>
    <property type="project" value="TreeGrafter"/>
</dbReference>
<reference evidence="5 6" key="1">
    <citation type="journal article" date="2013" name="Nat. Commun.">
        <title>The evolution and pathogenic mechanisms of the rice sheath blight pathogen.</title>
        <authorList>
            <person name="Zheng A."/>
            <person name="Lin R."/>
            <person name="Xu L."/>
            <person name="Qin P."/>
            <person name="Tang C."/>
            <person name="Ai P."/>
            <person name="Zhang D."/>
            <person name="Liu Y."/>
            <person name="Sun Z."/>
            <person name="Feng H."/>
            <person name="Wang Y."/>
            <person name="Chen Y."/>
            <person name="Liang X."/>
            <person name="Fu R."/>
            <person name="Li Q."/>
            <person name="Zhang J."/>
            <person name="Yu X."/>
            <person name="Xie Z."/>
            <person name="Ding L."/>
            <person name="Guan P."/>
            <person name="Tang J."/>
            <person name="Liang Y."/>
            <person name="Wang S."/>
            <person name="Deng Q."/>
            <person name="Li S."/>
            <person name="Zhu J."/>
            <person name="Wang L."/>
            <person name="Liu H."/>
            <person name="Li P."/>
        </authorList>
    </citation>
    <scope>NUCLEOTIDE SEQUENCE [LARGE SCALE GENOMIC DNA]</scope>
    <source>
        <strain evidence="6">AG-1 IA</strain>
    </source>
</reference>
<protein>
    <submittedName>
        <fullName evidence="5">Es2 domain-containing protein</fullName>
    </submittedName>
</protein>
<dbReference type="STRING" id="983506.L8X465"/>